<dbReference type="Proteomes" id="UP000762586">
    <property type="component" value="Unassembled WGS sequence"/>
</dbReference>
<evidence type="ECO:0000313" key="1">
    <source>
        <dbReference type="EMBL" id="MBN3105044.1"/>
    </source>
</evidence>
<proteinExistence type="predicted"/>
<dbReference type="AlphaFoldDB" id="A0A433N9Q8"/>
<dbReference type="EMBL" id="JACGET010000003">
    <property type="protein sequence ID" value="MBN3105044.1"/>
    <property type="molecule type" value="Genomic_DNA"/>
</dbReference>
<sequence>MTQEKDTVDYTVRGFSREFDNTLSNVAILLNKPKSVILRELAEQHFTDRIKMFGMMSKHVAALDEMMARNLGAELIERPYESHMTTRNSLEMGKLLNISSDEQLEDILVRNTPYIMVRANQVIKDTPRTVKGMTLWFALFAELASSSPDLVKTAWETLFYSFDDESYYRYYKNINEIRLLMNKDAITADLHDVRHDGKFCTVAITKPADYQYGAWLAVITLTPAGAQIADEAAADKALSGLCYPTFEKRQIVAKKDTGYHAMAFPEDGGEQQRGFKFIDGRCELNVYSKDYAGSSEFYHPTPLKHVAEVLASVTDGHLKPFA</sequence>
<protein>
    <submittedName>
        <fullName evidence="2">Uncharacterized protein</fullName>
    </submittedName>
</protein>
<evidence type="ECO:0000313" key="3">
    <source>
        <dbReference type="Proteomes" id="UP000269351"/>
    </source>
</evidence>
<reference evidence="1 4" key="1">
    <citation type="submission" date="2020-07" db="EMBL/GenBank/DDBJ databases">
        <title>A pangenomic view of the genus Pectobacterium provides insights into genome organization, phylogeny, and virulence.</title>
        <authorList>
            <person name="Jonkheer E."/>
            <person name="Brankovics B."/>
            <person name="Houwers I."/>
            <person name="Van Der Wolf J."/>
            <person name="Bonants P."/>
            <person name="Vreeburg R."/>
            <person name="Bollema R."/>
            <person name="De Haan J."/>
            <person name="Berke L."/>
            <person name="De Ridder D."/>
            <person name="Smit S."/>
            <person name="Van Der Lee T.A.J."/>
        </authorList>
    </citation>
    <scope>NUCLEOTIDE SEQUENCE [LARGE SCALE GENOMIC DNA]</scope>
    <source>
        <strain evidence="1 4">NAK:384</strain>
    </source>
</reference>
<dbReference type="RefSeq" id="WP_119871717.1">
    <property type="nucleotide sequence ID" value="NZ_BSWF01000007.1"/>
</dbReference>
<evidence type="ECO:0000313" key="2">
    <source>
        <dbReference type="EMBL" id="QPK26109.1"/>
    </source>
</evidence>
<dbReference type="Proteomes" id="UP000269351">
    <property type="component" value="Chromosome"/>
</dbReference>
<organism evidence="2 3">
    <name type="scientific">Pectobacterium brasiliense</name>
    <dbReference type="NCBI Taxonomy" id="180957"/>
    <lineage>
        <taxon>Bacteria</taxon>
        <taxon>Pseudomonadati</taxon>
        <taxon>Pseudomonadota</taxon>
        <taxon>Gammaproteobacteria</taxon>
        <taxon>Enterobacterales</taxon>
        <taxon>Pectobacteriaceae</taxon>
        <taxon>Pectobacterium</taxon>
    </lineage>
</organism>
<gene>
    <name evidence="2" type="ORF">F126LOC_010200</name>
    <name evidence="1" type="ORF">H4F48_03000</name>
</gene>
<name>A0A433N9Q8_9GAMM</name>
<evidence type="ECO:0000313" key="4">
    <source>
        <dbReference type="Proteomes" id="UP000762586"/>
    </source>
</evidence>
<reference evidence="2 3" key="2">
    <citation type="submission" date="2020-11" db="EMBL/GenBank/DDBJ databases">
        <title>Complete genome sequence of Pectobacterium brasiliense strain F126.</title>
        <authorList>
            <person name="Miroshnikov K."/>
            <person name="Vo T.N.H."/>
            <person name="Khodykina M.V."/>
            <person name="Kabanova A.P."/>
            <person name="Shneider M."/>
            <person name="Korzhenkov A."/>
            <person name="Toschakov S.V."/>
            <person name="Miroshnikov K.A."/>
            <person name="Ignatov A.N."/>
            <person name="Mikhailova Y.V."/>
            <person name="Shelenkov A."/>
            <person name="Yanushevich Y.G."/>
            <person name="Evseev P.V."/>
        </authorList>
    </citation>
    <scope>NUCLEOTIDE SEQUENCE [LARGE SCALE GENOMIC DNA]</scope>
    <source>
        <strain evidence="2 3">F126</strain>
    </source>
</reference>
<accession>A0A433N9Q8</accession>
<dbReference type="EMBL" id="CP065031">
    <property type="protein sequence ID" value="QPK26109.1"/>
    <property type="molecule type" value="Genomic_DNA"/>
</dbReference>
<keyword evidence="4" id="KW-1185">Reference proteome</keyword>